<gene>
    <name evidence="2" type="ORF">DFR76_10882</name>
</gene>
<organism evidence="2 3">
    <name type="scientific">Nocardia pseudobrasiliensis</name>
    <dbReference type="NCBI Taxonomy" id="45979"/>
    <lineage>
        <taxon>Bacteria</taxon>
        <taxon>Bacillati</taxon>
        <taxon>Actinomycetota</taxon>
        <taxon>Actinomycetes</taxon>
        <taxon>Mycobacteriales</taxon>
        <taxon>Nocardiaceae</taxon>
        <taxon>Nocardia</taxon>
    </lineage>
</organism>
<evidence type="ECO:0000256" key="1">
    <source>
        <dbReference type="SAM" id="Phobius"/>
    </source>
</evidence>
<evidence type="ECO:0000313" key="2">
    <source>
        <dbReference type="EMBL" id="RDI64250.1"/>
    </source>
</evidence>
<keyword evidence="1" id="KW-0812">Transmembrane</keyword>
<keyword evidence="3" id="KW-1185">Reference proteome</keyword>
<name>A0A370I104_9NOCA</name>
<reference evidence="2 3" key="1">
    <citation type="submission" date="2018-07" db="EMBL/GenBank/DDBJ databases">
        <title>Genomic Encyclopedia of Type Strains, Phase IV (KMG-IV): sequencing the most valuable type-strain genomes for metagenomic binning, comparative biology and taxonomic classification.</title>
        <authorList>
            <person name="Goeker M."/>
        </authorList>
    </citation>
    <scope>NUCLEOTIDE SEQUENCE [LARGE SCALE GENOMIC DNA]</scope>
    <source>
        <strain evidence="2 3">DSM 44290</strain>
    </source>
</reference>
<dbReference type="RefSeq" id="WP_067997083.1">
    <property type="nucleotide sequence ID" value="NZ_QQBC01000008.1"/>
</dbReference>
<dbReference type="AlphaFoldDB" id="A0A370I104"/>
<dbReference type="Proteomes" id="UP000254869">
    <property type="component" value="Unassembled WGS sequence"/>
</dbReference>
<feature type="transmembrane region" description="Helical" evidence="1">
    <location>
        <begin position="69"/>
        <end position="89"/>
    </location>
</feature>
<proteinExistence type="predicted"/>
<sequence>MTLRERFEPPARPGDSVVYGAPHETADGATVITVAGPSGFLRPGMRPLGIFVVHGEKVTWTEASDSGRIAFIGVLTGLLAAVFATLAVLRRPPWPDIRMTVTETR</sequence>
<keyword evidence="1" id="KW-1133">Transmembrane helix</keyword>
<dbReference type="EMBL" id="QQBC01000008">
    <property type="protein sequence ID" value="RDI64250.1"/>
    <property type="molecule type" value="Genomic_DNA"/>
</dbReference>
<keyword evidence="1" id="KW-0472">Membrane</keyword>
<comment type="caution">
    <text evidence="2">The sequence shown here is derived from an EMBL/GenBank/DDBJ whole genome shotgun (WGS) entry which is preliminary data.</text>
</comment>
<protein>
    <submittedName>
        <fullName evidence="2">Uncharacterized protein</fullName>
    </submittedName>
</protein>
<evidence type="ECO:0000313" key="3">
    <source>
        <dbReference type="Proteomes" id="UP000254869"/>
    </source>
</evidence>
<accession>A0A370I104</accession>